<evidence type="ECO:0000313" key="3">
    <source>
        <dbReference type="Proteomes" id="UP000823616"/>
    </source>
</evidence>
<dbReference type="PANTHER" id="PTHR32114">
    <property type="entry name" value="ABC TRANSPORTER ABCH.3"/>
    <property type="match status" value="1"/>
</dbReference>
<protein>
    <submittedName>
        <fullName evidence="2">AAA family ATPase</fullName>
    </submittedName>
</protein>
<dbReference type="InterPro" id="IPR027417">
    <property type="entry name" value="P-loop_NTPase"/>
</dbReference>
<dbReference type="EMBL" id="JADIMS010000093">
    <property type="protein sequence ID" value="MBO8450510.1"/>
    <property type="molecule type" value="Genomic_DNA"/>
</dbReference>
<sequence length="120" mass="13352">MHPTDGAGGMRPELLVLKNFGPFSGEHRADFSALGDFFLICGETGAGKTTLFDAISYAFYGEAPGSRKGISRQLRSQYAQAADESFVMLTFTIGKRKYRIRRTLPSERESRRTNRTVLVP</sequence>
<evidence type="ECO:0000259" key="1">
    <source>
        <dbReference type="Pfam" id="PF13476"/>
    </source>
</evidence>
<dbReference type="PROSITE" id="PS00675">
    <property type="entry name" value="SIGMA54_INTERACT_1"/>
    <property type="match status" value="1"/>
</dbReference>
<dbReference type="Gene3D" id="3.40.50.300">
    <property type="entry name" value="P-loop containing nucleotide triphosphate hydrolases"/>
    <property type="match status" value="1"/>
</dbReference>
<proteinExistence type="predicted"/>
<dbReference type="Pfam" id="PF13476">
    <property type="entry name" value="AAA_23"/>
    <property type="match status" value="1"/>
</dbReference>
<feature type="domain" description="Rad50/SbcC-type AAA" evidence="1">
    <location>
        <begin position="15"/>
        <end position="112"/>
    </location>
</feature>
<dbReference type="GO" id="GO:0016887">
    <property type="term" value="F:ATP hydrolysis activity"/>
    <property type="evidence" value="ECO:0007669"/>
    <property type="project" value="InterPro"/>
</dbReference>
<reference evidence="2" key="2">
    <citation type="journal article" date="2021" name="PeerJ">
        <title>Extensive microbial diversity within the chicken gut microbiome revealed by metagenomics and culture.</title>
        <authorList>
            <person name="Gilroy R."/>
            <person name="Ravi A."/>
            <person name="Getino M."/>
            <person name="Pursley I."/>
            <person name="Horton D.L."/>
            <person name="Alikhan N.F."/>
            <person name="Baker D."/>
            <person name="Gharbi K."/>
            <person name="Hall N."/>
            <person name="Watson M."/>
            <person name="Adriaenssens E.M."/>
            <person name="Foster-Nyarko E."/>
            <person name="Jarju S."/>
            <person name="Secka A."/>
            <person name="Antonio M."/>
            <person name="Oren A."/>
            <person name="Chaudhuri R.R."/>
            <person name="La Ragione R."/>
            <person name="Hildebrand F."/>
            <person name="Pallen M.J."/>
        </authorList>
    </citation>
    <scope>NUCLEOTIDE SEQUENCE</scope>
    <source>
        <strain evidence="2">B3-4054</strain>
    </source>
</reference>
<gene>
    <name evidence="2" type="ORF">IAA96_05325</name>
</gene>
<accession>A0A9D9HDT3</accession>
<dbReference type="Proteomes" id="UP000823616">
    <property type="component" value="Unassembled WGS sequence"/>
</dbReference>
<feature type="non-terminal residue" evidence="2">
    <location>
        <position position="120"/>
    </location>
</feature>
<organism evidence="2 3">
    <name type="scientific">Candidatus Avitreponema avistercoris</name>
    <dbReference type="NCBI Taxonomy" id="2840705"/>
    <lineage>
        <taxon>Bacteria</taxon>
        <taxon>Pseudomonadati</taxon>
        <taxon>Spirochaetota</taxon>
        <taxon>Spirochaetia</taxon>
        <taxon>Spirochaetales</taxon>
        <taxon>Candidatus Avitreponema</taxon>
    </lineage>
</organism>
<comment type="caution">
    <text evidence="2">The sequence shown here is derived from an EMBL/GenBank/DDBJ whole genome shotgun (WGS) entry which is preliminary data.</text>
</comment>
<dbReference type="GO" id="GO:0006302">
    <property type="term" value="P:double-strand break repair"/>
    <property type="evidence" value="ECO:0007669"/>
    <property type="project" value="InterPro"/>
</dbReference>
<dbReference type="AlphaFoldDB" id="A0A9D9HDT3"/>
<dbReference type="InterPro" id="IPR038729">
    <property type="entry name" value="Rad50/SbcC_AAA"/>
</dbReference>
<dbReference type="PANTHER" id="PTHR32114:SF2">
    <property type="entry name" value="ABC TRANSPORTER ABCH.3"/>
    <property type="match status" value="1"/>
</dbReference>
<name>A0A9D9HDT3_9SPIR</name>
<evidence type="ECO:0000313" key="2">
    <source>
        <dbReference type="EMBL" id="MBO8450510.1"/>
    </source>
</evidence>
<reference evidence="2" key="1">
    <citation type="submission" date="2020-10" db="EMBL/GenBank/DDBJ databases">
        <authorList>
            <person name="Gilroy R."/>
        </authorList>
    </citation>
    <scope>NUCLEOTIDE SEQUENCE</scope>
    <source>
        <strain evidence="2">B3-4054</strain>
    </source>
</reference>
<dbReference type="SUPFAM" id="SSF52540">
    <property type="entry name" value="P-loop containing nucleoside triphosphate hydrolases"/>
    <property type="match status" value="1"/>
</dbReference>
<dbReference type="InterPro" id="IPR025662">
    <property type="entry name" value="Sigma_54_int_dom_ATP-bd_1"/>
</dbReference>